<dbReference type="Pfam" id="PF00443">
    <property type="entry name" value="UCH"/>
    <property type="match status" value="1"/>
</dbReference>
<dbReference type="GO" id="GO:0061136">
    <property type="term" value="P:regulation of proteasomal protein catabolic process"/>
    <property type="evidence" value="ECO:0007669"/>
    <property type="project" value="TreeGrafter"/>
</dbReference>
<feature type="domain" description="USP" evidence="9">
    <location>
        <begin position="109"/>
        <end position="572"/>
    </location>
</feature>
<evidence type="ECO:0000259" key="9">
    <source>
        <dbReference type="PROSITE" id="PS50235"/>
    </source>
</evidence>
<dbReference type="OrthoDB" id="333239at2759"/>
<dbReference type="AlphaFoldDB" id="A0A316ZFI2"/>
<protein>
    <recommendedName>
        <fullName evidence="6">Ubiquitin carboxyl-terminal hydrolase</fullName>
        <ecNumber evidence="6">3.4.19.12</ecNumber>
    </recommendedName>
</protein>
<reference evidence="10 11" key="1">
    <citation type="journal article" date="2018" name="Mol. Biol. Evol.">
        <title>Broad Genomic Sampling Reveals a Smut Pathogenic Ancestry of the Fungal Clade Ustilaginomycotina.</title>
        <authorList>
            <person name="Kijpornyongpan T."/>
            <person name="Mondo S.J."/>
            <person name="Barry K."/>
            <person name="Sandor L."/>
            <person name="Lee J."/>
            <person name="Lipzen A."/>
            <person name="Pangilinan J."/>
            <person name="LaButti K."/>
            <person name="Hainaut M."/>
            <person name="Henrissat B."/>
            <person name="Grigoriev I.V."/>
            <person name="Spatafora J.W."/>
            <person name="Aime M.C."/>
        </authorList>
    </citation>
    <scope>NUCLEOTIDE SEQUENCE [LARGE SCALE GENOMIC DNA]</scope>
    <source>
        <strain evidence="10 11">MCA 4186</strain>
    </source>
</reference>
<comment type="similarity">
    <text evidence="6">Belongs to the peptidase C19 family.</text>
</comment>
<evidence type="ECO:0000256" key="4">
    <source>
        <dbReference type="ARBA" id="ARBA00022801"/>
    </source>
</evidence>
<keyword evidence="3 6" id="KW-0833">Ubl conjugation pathway</keyword>
<dbReference type="GeneID" id="37269371"/>
<dbReference type="EC" id="3.4.19.12" evidence="6"/>
<dbReference type="InterPro" id="IPR044635">
    <property type="entry name" value="UBP14-like"/>
</dbReference>
<dbReference type="PROSITE" id="PS00973">
    <property type="entry name" value="USP_2"/>
    <property type="match status" value="1"/>
</dbReference>
<dbReference type="PANTHER" id="PTHR43982:SF1">
    <property type="entry name" value="UBIQUITIN CARBOXYL-TERMINAL HYDROLASE 14"/>
    <property type="match status" value="1"/>
</dbReference>
<evidence type="ECO:0000256" key="7">
    <source>
        <dbReference type="SAM" id="MobiDB-lite"/>
    </source>
</evidence>
<dbReference type="SMART" id="SM00213">
    <property type="entry name" value="UBQ"/>
    <property type="match status" value="1"/>
</dbReference>
<evidence type="ECO:0000256" key="3">
    <source>
        <dbReference type="ARBA" id="ARBA00022786"/>
    </source>
</evidence>
<dbReference type="PANTHER" id="PTHR43982">
    <property type="entry name" value="UBIQUITIN CARBOXYL-TERMINAL HYDROLASE"/>
    <property type="match status" value="1"/>
</dbReference>
<dbReference type="Pfam" id="PF00240">
    <property type="entry name" value="ubiquitin"/>
    <property type="match status" value="1"/>
</dbReference>
<dbReference type="Gene3D" id="3.10.20.90">
    <property type="entry name" value="Phosphatidylinositol 3-kinase Catalytic Subunit, Chain A, domain 1"/>
    <property type="match status" value="1"/>
</dbReference>
<keyword evidence="2 6" id="KW-0645">Protease</keyword>
<dbReference type="GO" id="GO:0016579">
    <property type="term" value="P:protein deubiquitination"/>
    <property type="evidence" value="ECO:0007669"/>
    <property type="project" value="InterPro"/>
</dbReference>
<evidence type="ECO:0000313" key="10">
    <source>
        <dbReference type="EMBL" id="PWN99794.1"/>
    </source>
</evidence>
<evidence type="ECO:0000256" key="5">
    <source>
        <dbReference type="ARBA" id="ARBA00022807"/>
    </source>
</evidence>
<dbReference type="GO" id="GO:0043161">
    <property type="term" value="P:proteasome-mediated ubiquitin-dependent protein catabolic process"/>
    <property type="evidence" value="ECO:0007669"/>
    <property type="project" value="InterPro"/>
</dbReference>
<dbReference type="InterPro" id="IPR018200">
    <property type="entry name" value="USP_CS"/>
</dbReference>
<dbReference type="InterPro" id="IPR029071">
    <property type="entry name" value="Ubiquitin-like_domsf"/>
</dbReference>
<evidence type="ECO:0000313" key="11">
    <source>
        <dbReference type="Proteomes" id="UP000245946"/>
    </source>
</evidence>
<dbReference type="SUPFAM" id="SSF54001">
    <property type="entry name" value="Cysteine proteinases"/>
    <property type="match status" value="1"/>
</dbReference>
<dbReference type="Gene3D" id="3.90.70.10">
    <property type="entry name" value="Cysteine proteinases"/>
    <property type="match status" value="1"/>
</dbReference>
<feature type="domain" description="Ubiquitin-like" evidence="8">
    <location>
        <begin position="5"/>
        <end position="75"/>
    </location>
</feature>
<comment type="catalytic activity">
    <reaction evidence="1 6">
        <text>Thiol-dependent hydrolysis of ester, thioester, amide, peptide and isopeptide bonds formed by the C-terminal Gly of ubiquitin (a 76-residue protein attached to proteins as an intracellular targeting signal).</text>
        <dbReference type="EC" id="3.4.19.12"/>
    </reaction>
</comment>
<feature type="region of interest" description="Disordered" evidence="7">
    <location>
        <begin position="388"/>
        <end position="426"/>
    </location>
</feature>
<dbReference type="PROSITE" id="PS50053">
    <property type="entry name" value="UBIQUITIN_2"/>
    <property type="match status" value="1"/>
</dbReference>
<proteinExistence type="inferred from homology"/>
<evidence type="ECO:0000259" key="8">
    <source>
        <dbReference type="PROSITE" id="PS50053"/>
    </source>
</evidence>
<feature type="compositionally biased region" description="Basic and acidic residues" evidence="7">
    <location>
        <begin position="396"/>
        <end position="410"/>
    </location>
</feature>
<name>A0A316ZFI2_9BASI</name>
<dbReference type="CDD" id="cd02657">
    <property type="entry name" value="Peptidase_C19A"/>
    <property type="match status" value="1"/>
</dbReference>
<sequence>MPKMSSIAVKVKHNGVVHDVSLNPAGPAAEFKDAIYQLTGVPVERQKVMIKGGMLKDDTDMTKLGARPGQTFMLIGTAGPLPTAPTGPPPKFLEDLDDSDLALAMRTKAGLNNLGNTCYLNSTLQVLRAIPELQESLNNFKGTLAEADGEKRLTAALRDLYKDMSTTTEAFPPLAFLTILRQVAPQFAEMASGGDHGHGPAGYAQQDAEEVWVRIINALQNSLKGLAPGQAGEASAQGGDASRFVEQYMTGRMIVKRSTAEAPEEEPTFSEDRFSVLQCNISGTTNEMTSGILDSLNQQLEKNSPTLNRSAVYDETRRIDRLPAYLATHFVRFYWRRDINKKTKIMRKVKFPFNLDVTPFLSDDLKGKLSKTHAKVIAIEKERDERVKIRRKAKAKREEAMKSDANRSADPKSLASASTGGVEAPAPADAMAVDTTEEPMANAAPSSSSAPGQVLTEEEEVKLRAQEADEVRATVHPDLLNDHGCNTSALYELVGIVTHKGAAADAGHYISWVRKEQESDVEGVQRILDAPAEQEWYKFDDDRVSTVSKDKIASLDGGGEDSVAYILLYRSKEIK</sequence>
<dbReference type="STRING" id="58919.A0A316ZFI2"/>
<dbReference type="InterPro" id="IPR038765">
    <property type="entry name" value="Papain-like_cys_pep_sf"/>
</dbReference>
<dbReference type="RefSeq" id="XP_025600073.1">
    <property type="nucleotide sequence ID" value="XM_025741827.1"/>
</dbReference>
<dbReference type="PROSITE" id="PS50235">
    <property type="entry name" value="USP_3"/>
    <property type="match status" value="1"/>
</dbReference>
<dbReference type="GO" id="GO:0070628">
    <property type="term" value="F:proteasome binding"/>
    <property type="evidence" value="ECO:0007669"/>
    <property type="project" value="TreeGrafter"/>
</dbReference>
<dbReference type="InterPro" id="IPR001394">
    <property type="entry name" value="Peptidase_C19_UCH"/>
</dbReference>
<feature type="region of interest" description="Disordered" evidence="7">
    <location>
        <begin position="438"/>
        <end position="463"/>
    </location>
</feature>
<feature type="compositionally biased region" description="Low complexity" evidence="7">
    <location>
        <begin position="441"/>
        <end position="451"/>
    </location>
</feature>
<gene>
    <name evidence="10" type="ORF">FA09DRAFT_328578</name>
</gene>
<dbReference type="InterPro" id="IPR000626">
    <property type="entry name" value="Ubiquitin-like_dom"/>
</dbReference>
<evidence type="ECO:0000256" key="6">
    <source>
        <dbReference type="RuleBase" id="RU366025"/>
    </source>
</evidence>
<dbReference type="Proteomes" id="UP000245946">
    <property type="component" value="Unassembled WGS sequence"/>
</dbReference>
<dbReference type="GO" id="GO:0004843">
    <property type="term" value="F:cysteine-type deubiquitinase activity"/>
    <property type="evidence" value="ECO:0007669"/>
    <property type="project" value="UniProtKB-UniRule"/>
</dbReference>
<dbReference type="CDD" id="cd16104">
    <property type="entry name" value="Ubl_USP14_like"/>
    <property type="match status" value="1"/>
</dbReference>
<dbReference type="EMBL" id="KZ819287">
    <property type="protein sequence ID" value="PWN99794.1"/>
    <property type="molecule type" value="Genomic_DNA"/>
</dbReference>
<dbReference type="InterPro" id="IPR028889">
    <property type="entry name" value="USP"/>
</dbReference>
<keyword evidence="4 6" id="KW-0378">Hydrolase</keyword>
<accession>A0A316ZFI2</accession>
<dbReference type="PROSITE" id="PS00972">
    <property type="entry name" value="USP_1"/>
    <property type="match status" value="1"/>
</dbReference>
<evidence type="ECO:0000256" key="2">
    <source>
        <dbReference type="ARBA" id="ARBA00022670"/>
    </source>
</evidence>
<keyword evidence="11" id="KW-1185">Reference proteome</keyword>
<evidence type="ECO:0000256" key="1">
    <source>
        <dbReference type="ARBA" id="ARBA00000707"/>
    </source>
</evidence>
<keyword evidence="5 6" id="KW-0788">Thiol protease</keyword>
<dbReference type="SUPFAM" id="SSF54236">
    <property type="entry name" value="Ubiquitin-like"/>
    <property type="match status" value="1"/>
</dbReference>
<organism evidence="10 11">
    <name type="scientific">Tilletiopsis washingtonensis</name>
    <dbReference type="NCBI Taxonomy" id="58919"/>
    <lineage>
        <taxon>Eukaryota</taxon>
        <taxon>Fungi</taxon>
        <taxon>Dikarya</taxon>
        <taxon>Basidiomycota</taxon>
        <taxon>Ustilaginomycotina</taxon>
        <taxon>Exobasidiomycetes</taxon>
        <taxon>Entylomatales</taxon>
        <taxon>Entylomatales incertae sedis</taxon>
        <taxon>Tilletiopsis</taxon>
    </lineage>
</organism>